<dbReference type="GO" id="GO:0032259">
    <property type="term" value="P:methylation"/>
    <property type="evidence" value="ECO:0007669"/>
    <property type="project" value="UniProtKB-KW"/>
</dbReference>
<reference evidence="5" key="1">
    <citation type="submission" date="2016-10" db="EMBL/GenBank/DDBJ databases">
        <authorList>
            <person name="Varghese N."/>
            <person name="Submissions S."/>
        </authorList>
    </citation>
    <scope>NUCLEOTIDE SEQUENCE [LARGE SCALE GENOMIC DNA]</scope>
    <source>
        <strain evidence="5">CGMCC 1.12402</strain>
    </source>
</reference>
<evidence type="ECO:0000259" key="3">
    <source>
        <dbReference type="Pfam" id="PF10017"/>
    </source>
</evidence>
<dbReference type="PIRSF" id="PIRSF018005">
    <property type="entry name" value="UCP018005"/>
    <property type="match status" value="1"/>
</dbReference>
<name>A0A1I0RPP8_9BACT</name>
<sequence length="320" mass="36283">MNTTEVLSEFASDVKEGLLQFPKRLPSKYFYNEKGDYLFQQIMHLEEYYLTNAEFEVFEENKAEILKAFLGVDGEFRLVELGAGDGTKTKVLLNHFVSKGTKFTYSPIDISGSVLDGLTNALAQEIPALSVEPIKGDYFKALAGLKRNNSMKEVVLFLGSNIGNFMGKSGETFLRKLGEDMSKGDLLLIGFDMMKNPEKVLAAYNDAMGVTREFNLNLLDRINEELGANFDRNNFQHFPTYDPITGETKSHLVSKCTQNVHIAALDETFEFKAWEAIHTEVSQKFSHQMIEQLAKHAGFRIVQNFTDSNEYFVDSLWEKL</sequence>
<evidence type="ECO:0000313" key="5">
    <source>
        <dbReference type="Proteomes" id="UP000199437"/>
    </source>
</evidence>
<dbReference type="SUPFAM" id="SSF53335">
    <property type="entry name" value="S-adenosyl-L-methionine-dependent methyltransferases"/>
    <property type="match status" value="1"/>
</dbReference>
<dbReference type="InterPro" id="IPR019257">
    <property type="entry name" value="MeTrfase_dom"/>
</dbReference>
<dbReference type="Gene3D" id="3.40.50.150">
    <property type="entry name" value="Vaccinia Virus protein VP39"/>
    <property type="match status" value="1"/>
</dbReference>
<dbReference type="InterPro" id="IPR029063">
    <property type="entry name" value="SAM-dependent_MTases_sf"/>
</dbReference>
<organism evidence="4 5">
    <name type="scientific">Roseivirga pacifica</name>
    <dbReference type="NCBI Taxonomy" id="1267423"/>
    <lineage>
        <taxon>Bacteria</taxon>
        <taxon>Pseudomonadati</taxon>
        <taxon>Bacteroidota</taxon>
        <taxon>Cytophagia</taxon>
        <taxon>Cytophagales</taxon>
        <taxon>Roseivirgaceae</taxon>
        <taxon>Roseivirga</taxon>
    </lineage>
</organism>
<dbReference type="InterPro" id="IPR035094">
    <property type="entry name" value="EgtD"/>
</dbReference>
<dbReference type="PANTHER" id="PTHR43397:SF1">
    <property type="entry name" value="ERGOTHIONEINE BIOSYNTHESIS PROTEIN 1"/>
    <property type="match status" value="1"/>
</dbReference>
<feature type="domain" description="Histidine-specific methyltransferase SAM-dependent" evidence="3">
    <location>
        <begin position="10"/>
        <end position="318"/>
    </location>
</feature>
<accession>A0A1I0RPP8</accession>
<dbReference type="RefSeq" id="WP_090261091.1">
    <property type="nucleotide sequence ID" value="NZ_FOIR01000005.1"/>
</dbReference>
<dbReference type="OrthoDB" id="5289726at2"/>
<dbReference type="InterPro" id="IPR017804">
    <property type="entry name" value="MeTrfase_EgtD-like"/>
</dbReference>
<dbReference type="Pfam" id="PF10017">
    <property type="entry name" value="Methyltransf_33"/>
    <property type="match status" value="1"/>
</dbReference>
<evidence type="ECO:0000313" key="4">
    <source>
        <dbReference type="EMBL" id="SEW43244.1"/>
    </source>
</evidence>
<dbReference type="AlphaFoldDB" id="A0A1I0RPP8"/>
<dbReference type="Proteomes" id="UP000199437">
    <property type="component" value="Unassembled WGS sequence"/>
</dbReference>
<dbReference type="InterPro" id="IPR051128">
    <property type="entry name" value="EgtD_Methyltrsf_superfamily"/>
</dbReference>
<protein>
    <submittedName>
        <fullName evidence="4">Dimethylhistidine N-methyltransferase</fullName>
    </submittedName>
</protein>
<dbReference type="GeneID" id="99988617"/>
<dbReference type="GO" id="GO:0008168">
    <property type="term" value="F:methyltransferase activity"/>
    <property type="evidence" value="ECO:0007669"/>
    <property type="project" value="UniProtKB-KW"/>
</dbReference>
<keyword evidence="5" id="KW-1185">Reference proteome</keyword>
<keyword evidence="2 4" id="KW-0808">Transferase</keyword>
<gene>
    <name evidence="4" type="ORF">SAMN05216290_3951</name>
</gene>
<dbReference type="NCBIfam" id="TIGR03438">
    <property type="entry name" value="egtD_ergothio"/>
    <property type="match status" value="1"/>
</dbReference>
<evidence type="ECO:0000256" key="2">
    <source>
        <dbReference type="ARBA" id="ARBA00022679"/>
    </source>
</evidence>
<dbReference type="STRING" id="1267423.SAMN05216290_3951"/>
<proteinExistence type="predicted"/>
<dbReference type="PANTHER" id="PTHR43397">
    <property type="entry name" value="ERGOTHIONEINE BIOSYNTHESIS PROTEIN 1"/>
    <property type="match status" value="1"/>
</dbReference>
<evidence type="ECO:0000256" key="1">
    <source>
        <dbReference type="ARBA" id="ARBA00022603"/>
    </source>
</evidence>
<keyword evidence="1 4" id="KW-0489">Methyltransferase</keyword>
<dbReference type="EMBL" id="FOIR01000005">
    <property type="protein sequence ID" value="SEW43244.1"/>
    <property type="molecule type" value="Genomic_DNA"/>
</dbReference>